<feature type="compositionally biased region" description="Low complexity" evidence="13">
    <location>
        <begin position="387"/>
        <end position="410"/>
    </location>
</feature>
<evidence type="ECO:0000256" key="2">
    <source>
        <dbReference type="ARBA" id="ARBA00004470"/>
    </source>
</evidence>
<dbReference type="PROSITE" id="PS00227">
    <property type="entry name" value="TUBULIN"/>
    <property type="match status" value="1"/>
</dbReference>
<dbReference type="InterPro" id="IPR018316">
    <property type="entry name" value="Tubulin/FtsZ_2-layer-sand-dom"/>
</dbReference>
<dbReference type="InterPro" id="IPR008280">
    <property type="entry name" value="Tub_FtsZ_C"/>
</dbReference>
<evidence type="ECO:0000256" key="11">
    <source>
        <dbReference type="ARBA" id="ARBA00023136"/>
    </source>
</evidence>
<dbReference type="FunFam" id="3.40.50.1440:FF:000001">
    <property type="entry name" value="Cell division protein FtsZ"/>
    <property type="match status" value="1"/>
</dbReference>
<dbReference type="InterPro" id="IPR037103">
    <property type="entry name" value="Tubulin/FtsZ-like_C"/>
</dbReference>
<dbReference type="InterPro" id="IPR017975">
    <property type="entry name" value="Tubulin_CS"/>
</dbReference>
<evidence type="ECO:0000256" key="4">
    <source>
        <dbReference type="ARBA" id="ARBA00022528"/>
    </source>
</evidence>
<name>C1MQY2_MICPC</name>
<dbReference type="PANTHER" id="PTHR30314:SF3">
    <property type="entry name" value="MITOCHONDRIAL DIVISION PROTEIN FSZA"/>
    <property type="match status" value="1"/>
</dbReference>
<organism evidence="17">
    <name type="scientific">Micromonas pusilla (strain CCMP1545)</name>
    <name type="common">Picoplanktonic green alga</name>
    <dbReference type="NCBI Taxonomy" id="564608"/>
    <lineage>
        <taxon>Eukaryota</taxon>
        <taxon>Viridiplantae</taxon>
        <taxon>Chlorophyta</taxon>
        <taxon>Mamiellophyceae</taxon>
        <taxon>Mamiellales</taxon>
        <taxon>Mamiellaceae</taxon>
        <taxon>Micromonas</taxon>
    </lineage>
</organism>
<evidence type="ECO:0000256" key="7">
    <source>
        <dbReference type="ARBA" id="ARBA00022741"/>
    </source>
</evidence>
<dbReference type="Proteomes" id="UP000001876">
    <property type="component" value="Unassembled WGS sequence"/>
</dbReference>
<dbReference type="OrthoDB" id="70257at2759"/>
<dbReference type="InterPro" id="IPR045061">
    <property type="entry name" value="FtsZ/CetZ"/>
</dbReference>
<feature type="domain" description="Tubulin/FtsZ 2-layer sandwich" evidence="15">
    <location>
        <begin position="270"/>
        <end position="390"/>
    </location>
</feature>
<dbReference type="GO" id="GO:0042802">
    <property type="term" value="F:identical protein binding"/>
    <property type="evidence" value="ECO:0007669"/>
    <property type="project" value="UniProtKB-ARBA"/>
</dbReference>
<comment type="similarity">
    <text evidence="3">Belongs to the FtsZ family.</text>
</comment>
<evidence type="ECO:0000256" key="8">
    <source>
        <dbReference type="ARBA" id="ARBA00022946"/>
    </source>
</evidence>
<dbReference type="eggNOG" id="ENOG502QRFN">
    <property type="taxonomic scope" value="Eukaryota"/>
</dbReference>
<sequence>MAAIASTASVARVVAARAGKAPKRAAKASLPVSTRRAAKIVANADASMGGVAGFGDPLPASAPMPPQQVFNAASIKVVGVGGGGSNAVNRMVGSDIGGVEFWIVNTDAQAMATAAVNDACHIQIGREVTRGLGAGGNPEIGQKAAEESRQAIEAALAGSDMVFVTAGMGGGTGSGAAPVVAGVAKAAGILTVGIVTMPFKFEGRQRYNQAMDAVERLRRNVDTLIVIPNDRLLSAVDTSLPVQDAFLLADDILRQGVRGICDIITLPGLINVDFADVRAVMADAGSSLMGIGRATGKNRAREAAAAAISSPLLDLGIDRATGIVWNITGSKDLTLHEVNEAAEVIYELVDPSALIIFGAVVNPAIKLAEGEVAITLIATGFQPSANPQAGQGQVRGQPQQQGGQPVMGWGSPQGGPPPPPPPRGGGGGGSSGIPSFLKRRMGR</sequence>
<dbReference type="OMA" id="FKFEGRQ"/>
<protein>
    <submittedName>
        <fullName evidence="16">Predicted protein</fullName>
    </submittedName>
</protein>
<keyword evidence="10" id="KW-0342">GTP-binding</keyword>
<dbReference type="GeneID" id="9683273"/>
<dbReference type="GO" id="GO:0009570">
    <property type="term" value="C:chloroplast stroma"/>
    <property type="evidence" value="ECO:0007669"/>
    <property type="project" value="UniProtKB-SubCell"/>
</dbReference>
<dbReference type="PRINTS" id="PR00423">
    <property type="entry name" value="CELLDVISFTSZ"/>
</dbReference>
<dbReference type="EMBL" id="GG663738">
    <property type="protein sequence ID" value="EEH58160.1"/>
    <property type="molecule type" value="Genomic_DNA"/>
</dbReference>
<dbReference type="PROSITE" id="PS01135">
    <property type="entry name" value="FTSZ_2"/>
    <property type="match status" value="1"/>
</dbReference>
<dbReference type="STRING" id="564608.C1MQY2"/>
<dbReference type="Pfam" id="PF00091">
    <property type="entry name" value="Tubulin"/>
    <property type="match status" value="1"/>
</dbReference>
<dbReference type="GO" id="GO:0010020">
    <property type="term" value="P:chloroplast fission"/>
    <property type="evidence" value="ECO:0007669"/>
    <property type="project" value="UniProtKB-ARBA"/>
</dbReference>
<dbReference type="InterPro" id="IPR024757">
    <property type="entry name" value="FtsZ_C"/>
</dbReference>
<evidence type="ECO:0000256" key="3">
    <source>
        <dbReference type="ARBA" id="ARBA00009690"/>
    </source>
</evidence>
<dbReference type="FunFam" id="3.30.1330.20:FF:000007">
    <property type="entry name" value="Cell division protein ftsZ, putative"/>
    <property type="match status" value="1"/>
</dbReference>
<dbReference type="GO" id="GO:0005525">
    <property type="term" value="F:GTP binding"/>
    <property type="evidence" value="ECO:0007669"/>
    <property type="project" value="UniProtKB-KW"/>
</dbReference>
<dbReference type="AlphaFoldDB" id="C1MQY2"/>
<dbReference type="InterPro" id="IPR020805">
    <property type="entry name" value="Cell_div_FtsZ_CS"/>
</dbReference>
<feature type="domain" description="Tubulin/FtsZ GTPase" evidence="14">
    <location>
        <begin position="74"/>
        <end position="268"/>
    </location>
</feature>
<evidence type="ECO:0000256" key="10">
    <source>
        <dbReference type="ARBA" id="ARBA00023134"/>
    </source>
</evidence>
<keyword evidence="9" id="KW-0793">Thylakoid</keyword>
<dbReference type="SUPFAM" id="SSF55307">
    <property type="entry name" value="Tubulin C-terminal domain-like"/>
    <property type="match status" value="1"/>
</dbReference>
<dbReference type="CDD" id="cd02201">
    <property type="entry name" value="FtsZ_type1"/>
    <property type="match status" value="1"/>
</dbReference>
<dbReference type="InterPro" id="IPR000158">
    <property type="entry name" value="Cell_div_FtsZ"/>
</dbReference>
<comment type="subcellular location">
    <subcellularLocation>
        <location evidence="1">Membrane</location>
        <topology evidence="1">Peripheral membrane protein</topology>
    </subcellularLocation>
    <subcellularLocation>
        <location evidence="2">Plastid</location>
        <location evidence="2">Chloroplast stroma</location>
    </subcellularLocation>
    <subcellularLocation>
        <location evidence="12">Plastid</location>
        <location evidence="12">Chloroplast thylakoid</location>
    </subcellularLocation>
</comment>
<dbReference type="InterPro" id="IPR036525">
    <property type="entry name" value="Tubulin/FtsZ_GTPase_sf"/>
</dbReference>
<keyword evidence="7" id="KW-0547">Nucleotide-binding</keyword>
<evidence type="ECO:0000313" key="17">
    <source>
        <dbReference type="Proteomes" id="UP000001876"/>
    </source>
</evidence>
<keyword evidence="17" id="KW-1185">Reference proteome</keyword>
<keyword evidence="6" id="KW-0934">Plastid</keyword>
<evidence type="ECO:0000313" key="16">
    <source>
        <dbReference type="EMBL" id="EEH58160.1"/>
    </source>
</evidence>
<dbReference type="GO" id="GO:0009534">
    <property type="term" value="C:chloroplast thylakoid"/>
    <property type="evidence" value="ECO:0007669"/>
    <property type="project" value="UniProtKB-SubCell"/>
</dbReference>
<dbReference type="GO" id="GO:0007017">
    <property type="term" value="P:microtubule-based process"/>
    <property type="evidence" value="ECO:0007669"/>
    <property type="project" value="InterPro"/>
</dbReference>
<dbReference type="Gene3D" id="3.30.1330.20">
    <property type="entry name" value="Tubulin/FtsZ, C-terminal domain"/>
    <property type="match status" value="1"/>
</dbReference>
<dbReference type="GO" id="GO:0070938">
    <property type="term" value="C:contractile ring"/>
    <property type="evidence" value="ECO:0007669"/>
    <property type="project" value="UniProtKB-ARBA"/>
</dbReference>
<reference evidence="16 17" key="1">
    <citation type="journal article" date="2009" name="Science">
        <title>Green evolution and dynamic adaptations revealed by genomes of the marine picoeukaryotes Micromonas.</title>
        <authorList>
            <person name="Worden A.Z."/>
            <person name="Lee J.H."/>
            <person name="Mock T."/>
            <person name="Rouze P."/>
            <person name="Simmons M.P."/>
            <person name="Aerts A.L."/>
            <person name="Allen A.E."/>
            <person name="Cuvelier M.L."/>
            <person name="Derelle E."/>
            <person name="Everett M.V."/>
            <person name="Foulon E."/>
            <person name="Grimwood J."/>
            <person name="Gundlach H."/>
            <person name="Henrissat B."/>
            <person name="Napoli C."/>
            <person name="McDonald S.M."/>
            <person name="Parker M.S."/>
            <person name="Rombauts S."/>
            <person name="Salamov A."/>
            <person name="Von Dassow P."/>
            <person name="Badger J.H."/>
            <person name="Coutinho P.M."/>
            <person name="Demir E."/>
            <person name="Dubchak I."/>
            <person name="Gentemann C."/>
            <person name="Eikrem W."/>
            <person name="Gready J.E."/>
            <person name="John U."/>
            <person name="Lanier W."/>
            <person name="Lindquist E.A."/>
            <person name="Lucas S."/>
            <person name="Mayer K.F."/>
            <person name="Moreau H."/>
            <person name="Not F."/>
            <person name="Otillar R."/>
            <person name="Panaud O."/>
            <person name="Pangilinan J."/>
            <person name="Paulsen I."/>
            <person name="Piegu B."/>
            <person name="Poliakov A."/>
            <person name="Robbens S."/>
            <person name="Schmutz J."/>
            <person name="Toulza E."/>
            <person name="Wyss T."/>
            <person name="Zelensky A."/>
            <person name="Zhou K."/>
            <person name="Armbrust E.V."/>
            <person name="Bhattacharya D."/>
            <person name="Goodenough U.W."/>
            <person name="Van de Peer Y."/>
            <person name="Grigoriev I.V."/>
        </authorList>
    </citation>
    <scope>NUCLEOTIDE SEQUENCE [LARGE SCALE GENOMIC DNA]</scope>
    <source>
        <strain evidence="16 17">CCMP1545</strain>
    </source>
</reference>
<keyword evidence="5" id="KW-0597">Phosphoprotein</keyword>
<dbReference type="PANTHER" id="PTHR30314">
    <property type="entry name" value="CELL DIVISION PROTEIN FTSZ-RELATED"/>
    <property type="match status" value="1"/>
</dbReference>
<evidence type="ECO:0000259" key="15">
    <source>
        <dbReference type="SMART" id="SM00865"/>
    </source>
</evidence>
<dbReference type="GO" id="GO:0003924">
    <property type="term" value="F:GTPase activity"/>
    <property type="evidence" value="ECO:0007669"/>
    <property type="project" value="InterPro"/>
</dbReference>
<evidence type="ECO:0000256" key="13">
    <source>
        <dbReference type="SAM" id="MobiDB-lite"/>
    </source>
</evidence>
<dbReference type="Pfam" id="PF12327">
    <property type="entry name" value="FtsZ_C"/>
    <property type="match status" value="1"/>
</dbReference>
<dbReference type="RefSeq" id="XP_003058209.1">
    <property type="nucleotide sequence ID" value="XM_003058163.1"/>
</dbReference>
<keyword evidence="8" id="KW-0809">Transit peptide</keyword>
<evidence type="ECO:0000256" key="5">
    <source>
        <dbReference type="ARBA" id="ARBA00022553"/>
    </source>
</evidence>
<feature type="compositionally biased region" description="Pro residues" evidence="13">
    <location>
        <begin position="414"/>
        <end position="423"/>
    </location>
</feature>
<evidence type="ECO:0000256" key="12">
    <source>
        <dbReference type="ARBA" id="ARBA00046272"/>
    </source>
</evidence>
<dbReference type="GO" id="GO:0005874">
    <property type="term" value="C:microtubule"/>
    <property type="evidence" value="ECO:0007669"/>
    <property type="project" value="InterPro"/>
</dbReference>
<feature type="region of interest" description="Disordered" evidence="13">
    <location>
        <begin position="386"/>
        <end position="443"/>
    </location>
</feature>
<dbReference type="SMART" id="SM00865">
    <property type="entry name" value="Tubulin_C"/>
    <property type="match status" value="1"/>
</dbReference>
<keyword evidence="11" id="KW-0472">Membrane</keyword>
<dbReference type="SMART" id="SM00864">
    <property type="entry name" value="Tubulin"/>
    <property type="match status" value="1"/>
</dbReference>
<dbReference type="KEGG" id="mpp:MICPUCDRAFT_26454"/>
<proteinExistence type="inferred from homology"/>
<evidence type="ECO:0000256" key="1">
    <source>
        <dbReference type="ARBA" id="ARBA00004170"/>
    </source>
</evidence>
<dbReference type="Gene3D" id="3.40.50.1440">
    <property type="entry name" value="Tubulin/FtsZ, GTPase domain"/>
    <property type="match status" value="1"/>
</dbReference>
<evidence type="ECO:0000256" key="9">
    <source>
        <dbReference type="ARBA" id="ARBA00023078"/>
    </source>
</evidence>
<dbReference type="HAMAP" id="MF_00909">
    <property type="entry name" value="FtsZ"/>
    <property type="match status" value="1"/>
</dbReference>
<dbReference type="SUPFAM" id="SSF52490">
    <property type="entry name" value="Tubulin nucleotide-binding domain-like"/>
    <property type="match status" value="1"/>
</dbReference>
<keyword evidence="4" id="KW-0150">Chloroplast</keyword>
<dbReference type="InterPro" id="IPR003008">
    <property type="entry name" value="Tubulin_FtsZ_GTPase"/>
</dbReference>
<gene>
    <name evidence="16" type="ORF">MICPUCDRAFT_26454</name>
</gene>
<dbReference type="GO" id="GO:0016020">
    <property type="term" value="C:membrane"/>
    <property type="evidence" value="ECO:0007669"/>
    <property type="project" value="UniProtKB-SubCell"/>
</dbReference>
<evidence type="ECO:0000256" key="6">
    <source>
        <dbReference type="ARBA" id="ARBA00022640"/>
    </source>
</evidence>
<accession>C1MQY2</accession>
<evidence type="ECO:0000259" key="14">
    <source>
        <dbReference type="SMART" id="SM00864"/>
    </source>
</evidence>
<dbReference type="NCBIfam" id="TIGR00065">
    <property type="entry name" value="ftsZ"/>
    <property type="match status" value="1"/>
</dbReference>